<evidence type="ECO:0000313" key="1">
    <source>
        <dbReference type="EMBL" id="BBN67269.1"/>
    </source>
</evidence>
<name>A0A5H2XJR1_PRUDU</name>
<dbReference type="EMBL" id="AP020364">
    <property type="protein sequence ID" value="BBN67269.1"/>
    <property type="molecule type" value="Genomic_DNA"/>
</dbReference>
<reference evidence="1" key="1">
    <citation type="journal article" date="2019" name="Science">
        <title>Mutation of a bHLH transcription factor allowed almond domestication.</title>
        <authorList>
            <person name="Sanchez-Perez R."/>
            <person name="Pavan S."/>
            <person name="Mazzeo R."/>
            <person name="Moldovan C."/>
            <person name="Aiese Cigliano R."/>
            <person name="Del Cueto J."/>
            <person name="Ricciardi F."/>
            <person name="Lotti C."/>
            <person name="Ricciardi L."/>
            <person name="Dicenta F."/>
            <person name="Lopez-Marques R.L."/>
            <person name="Lindberg Moller B."/>
        </authorList>
    </citation>
    <scope>NUCLEOTIDE SEQUENCE</scope>
</reference>
<organism evidence="1">
    <name type="scientific">Prunus dulcis</name>
    <name type="common">Almond</name>
    <name type="synonym">Amygdalus dulcis</name>
    <dbReference type="NCBI Taxonomy" id="3755"/>
    <lineage>
        <taxon>Eukaryota</taxon>
        <taxon>Viridiplantae</taxon>
        <taxon>Streptophyta</taxon>
        <taxon>Embryophyta</taxon>
        <taxon>Tracheophyta</taxon>
        <taxon>Spermatophyta</taxon>
        <taxon>Magnoliopsida</taxon>
        <taxon>eudicotyledons</taxon>
        <taxon>Gunneridae</taxon>
        <taxon>Pentapetalae</taxon>
        <taxon>rosids</taxon>
        <taxon>fabids</taxon>
        <taxon>Rosales</taxon>
        <taxon>Rosaceae</taxon>
        <taxon>Amygdaloideae</taxon>
        <taxon>Amygdaleae</taxon>
        <taxon>Prunus</taxon>
    </lineage>
</organism>
<dbReference type="AlphaFoldDB" id="A0A5H2XJR1"/>
<gene>
    <name evidence="1" type="ORF">Prudu_27S000900</name>
</gene>
<protein>
    <submittedName>
        <fullName evidence="1">Uncharacterized protein</fullName>
    </submittedName>
</protein>
<proteinExistence type="predicted"/>
<sequence length="34" mass="3630">MLPSDMTMSTDIQFAFSLSVHLTFASRVSGTPGP</sequence>
<accession>A0A5H2XJR1</accession>